<dbReference type="PANTHER" id="PTHR33121:SF70">
    <property type="entry name" value="SIGNALING PROTEIN YKOW"/>
    <property type="match status" value="1"/>
</dbReference>
<dbReference type="Pfam" id="PF00563">
    <property type="entry name" value="EAL"/>
    <property type="match status" value="1"/>
</dbReference>
<dbReference type="Proteomes" id="UP001235849">
    <property type="component" value="Unassembled WGS sequence"/>
</dbReference>
<name>A0ABT7B8Q1_9CYAN</name>
<dbReference type="InterPro" id="IPR029787">
    <property type="entry name" value="Nucleotide_cyclase"/>
</dbReference>
<accession>A0ABT7B8Q1</accession>
<dbReference type="CDD" id="cd01949">
    <property type="entry name" value="GGDEF"/>
    <property type="match status" value="1"/>
</dbReference>
<dbReference type="InterPro" id="IPR050706">
    <property type="entry name" value="Cyclic-di-GMP_PDE-like"/>
</dbReference>
<dbReference type="RefSeq" id="WP_283767861.1">
    <property type="nucleotide sequence ID" value="NZ_JAQOSO010000084.1"/>
</dbReference>
<organism evidence="4 5">
    <name type="scientific">Roseofilum capinflatum BLCC-M114</name>
    <dbReference type="NCBI Taxonomy" id="3022440"/>
    <lineage>
        <taxon>Bacteria</taxon>
        <taxon>Bacillati</taxon>
        <taxon>Cyanobacteriota</taxon>
        <taxon>Cyanophyceae</taxon>
        <taxon>Desertifilales</taxon>
        <taxon>Desertifilaceae</taxon>
        <taxon>Roseofilum</taxon>
        <taxon>Roseofilum capinflatum</taxon>
    </lineage>
</organism>
<keyword evidence="1" id="KW-1133">Transmembrane helix</keyword>
<evidence type="ECO:0000313" key="5">
    <source>
        <dbReference type="Proteomes" id="UP001235849"/>
    </source>
</evidence>
<comment type="caution">
    <text evidence="4">The sequence shown here is derived from an EMBL/GenBank/DDBJ whole genome shotgun (WGS) entry which is preliminary data.</text>
</comment>
<dbReference type="Pfam" id="PF05226">
    <property type="entry name" value="CHASE2"/>
    <property type="match status" value="1"/>
</dbReference>
<dbReference type="PROSITE" id="PS50887">
    <property type="entry name" value="GGDEF"/>
    <property type="match status" value="1"/>
</dbReference>
<dbReference type="Gene3D" id="3.30.70.270">
    <property type="match status" value="1"/>
</dbReference>
<proteinExistence type="predicted"/>
<dbReference type="EMBL" id="JAQOSO010000084">
    <property type="protein sequence ID" value="MDJ1175559.1"/>
    <property type="molecule type" value="Genomic_DNA"/>
</dbReference>
<keyword evidence="5" id="KW-1185">Reference proteome</keyword>
<dbReference type="Pfam" id="PF00990">
    <property type="entry name" value="GGDEF"/>
    <property type="match status" value="1"/>
</dbReference>
<dbReference type="InterPro" id="IPR043128">
    <property type="entry name" value="Rev_trsase/Diguanyl_cyclase"/>
</dbReference>
<evidence type="ECO:0000259" key="3">
    <source>
        <dbReference type="PROSITE" id="PS50887"/>
    </source>
</evidence>
<dbReference type="Gene3D" id="3.20.20.450">
    <property type="entry name" value="EAL domain"/>
    <property type="match status" value="1"/>
</dbReference>
<feature type="transmembrane region" description="Helical" evidence="1">
    <location>
        <begin position="18"/>
        <end position="41"/>
    </location>
</feature>
<keyword evidence="1" id="KW-0472">Membrane</keyword>
<dbReference type="SMART" id="SM00267">
    <property type="entry name" value="GGDEF"/>
    <property type="match status" value="1"/>
</dbReference>
<dbReference type="SMART" id="SM00052">
    <property type="entry name" value="EAL"/>
    <property type="match status" value="1"/>
</dbReference>
<dbReference type="InterPro" id="IPR000160">
    <property type="entry name" value="GGDEF_dom"/>
</dbReference>
<dbReference type="InterPro" id="IPR001633">
    <property type="entry name" value="EAL_dom"/>
</dbReference>
<evidence type="ECO:0000313" key="4">
    <source>
        <dbReference type="EMBL" id="MDJ1175559.1"/>
    </source>
</evidence>
<dbReference type="SUPFAM" id="SSF141868">
    <property type="entry name" value="EAL domain-like"/>
    <property type="match status" value="1"/>
</dbReference>
<evidence type="ECO:0000256" key="1">
    <source>
        <dbReference type="SAM" id="Phobius"/>
    </source>
</evidence>
<dbReference type="PROSITE" id="PS50883">
    <property type="entry name" value="EAL"/>
    <property type="match status" value="1"/>
</dbReference>
<reference evidence="4 5" key="1">
    <citation type="submission" date="2023-01" db="EMBL/GenBank/DDBJ databases">
        <title>Novel diversity within Roseofilum (Cyanobacteria; Desertifilaceae) from marine benthic mats with descriptions of four novel species.</title>
        <authorList>
            <person name="Wang Y."/>
            <person name="Berthold D.E."/>
            <person name="Hu J."/>
            <person name="Lefler F.W."/>
            <person name="Laughinghouse H.D. IV."/>
        </authorList>
    </citation>
    <scope>NUCLEOTIDE SEQUENCE [LARGE SCALE GENOMIC DNA]</scope>
    <source>
        <strain evidence="4 5">BLCC-M114</strain>
    </source>
</reference>
<sequence>MGKLKAKNGLAITSTKPYIVRVMGHSVIISSAILTTLFVGLQQWGGLELLELAVFDRFTRLEADAVPDPRMAIVSITEEDLHRYRWPLSDEILAQTLAKLQTYQPRVIGLDLYRDLPTPPGTSKLETQLQAPNLIAITEIVGGIPAPPNVEAERIGFNDLTLDIDGVLRRGLLFVPTPEQDYYSFALRVSLAYLKPNDIHFRYSSDALFLGEIPLIPLEPTSGGYQTADTRGYQILLDYRGRRRVAPTLSLSQLLSGEVDPAWVRDKVVLVGTAAASLKDQVYTPYSADEDTFQMSGVTIHAQITSQLLDIALGGERRFRFWPQWVELLWLWVWIVTGTLLAWRSPHPLTLAGSAMLGLAIIGSVGWGLFTLTTIWIPVVEPGLALVAAFGLTLAYRLLHVTHYDSLTGLLNREAFLHHLGRSLTRTLNMPSTVGVMFLSLDRFERIDESLGPLIGDRLLLKVTTRLKAALPRSAQLARVSHAEFAVILQSSEQQELTYLADRLQQALSESFFLHQQSVAITLSIGIAMTEREQHYTPENLLRDAHTAMYRAQALGKERYQVFSAGMLEEVVDRFTLESDLRQGIAAQEFVLYYQPIVDLKTEKIAGFEALIRWQHPRQGFVSPFKFIPLAEETGLILPLGEWICQQACHQAAYWQQLCPQHPPMVSINLSGRQFEQPNLSQDLARIIREVGIEGSNLKFEITESMVMGDVEEAIDLMLRIKSLGCKLGLDDFGTGYSSLSHLRRFPIDTLKVDKSFVQKMGASHEDREIVRMIVSLGHTLGMDIIAEGVETQEDAEALRLLNCELGQGYFWAKPLPSDRATELLQQQYSSSRE</sequence>
<dbReference type="PANTHER" id="PTHR33121">
    <property type="entry name" value="CYCLIC DI-GMP PHOSPHODIESTERASE PDEF"/>
    <property type="match status" value="1"/>
</dbReference>
<dbReference type="CDD" id="cd01948">
    <property type="entry name" value="EAL"/>
    <property type="match status" value="1"/>
</dbReference>
<evidence type="ECO:0000259" key="2">
    <source>
        <dbReference type="PROSITE" id="PS50883"/>
    </source>
</evidence>
<gene>
    <name evidence="4" type="ORF">PMG25_15825</name>
</gene>
<dbReference type="SMART" id="SM01080">
    <property type="entry name" value="CHASE2"/>
    <property type="match status" value="1"/>
</dbReference>
<dbReference type="InterPro" id="IPR035919">
    <property type="entry name" value="EAL_sf"/>
</dbReference>
<dbReference type="SUPFAM" id="SSF55073">
    <property type="entry name" value="Nucleotide cyclase"/>
    <property type="match status" value="1"/>
</dbReference>
<protein>
    <submittedName>
        <fullName evidence="4">EAL domain-containing protein</fullName>
    </submittedName>
</protein>
<keyword evidence="1" id="KW-0812">Transmembrane</keyword>
<dbReference type="InterPro" id="IPR007890">
    <property type="entry name" value="CHASE2"/>
</dbReference>
<feature type="domain" description="GGDEF" evidence="3">
    <location>
        <begin position="432"/>
        <end position="565"/>
    </location>
</feature>
<feature type="domain" description="EAL" evidence="2">
    <location>
        <begin position="574"/>
        <end position="829"/>
    </location>
</feature>
<feature type="transmembrane region" description="Helical" evidence="1">
    <location>
        <begin position="349"/>
        <end position="370"/>
    </location>
</feature>
<feature type="transmembrane region" description="Helical" evidence="1">
    <location>
        <begin position="325"/>
        <end position="343"/>
    </location>
</feature>
<dbReference type="NCBIfam" id="TIGR00254">
    <property type="entry name" value="GGDEF"/>
    <property type="match status" value="1"/>
</dbReference>